<organism evidence="5 6">
    <name type="scientific">Cryptosporangium arvum DSM 44712</name>
    <dbReference type="NCBI Taxonomy" id="927661"/>
    <lineage>
        <taxon>Bacteria</taxon>
        <taxon>Bacillati</taxon>
        <taxon>Actinomycetota</taxon>
        <taxon>Actinomycetes</taxon>
        <taxon>Cryptosporangiales</taxon>
        <taxon>Cryptosporangiaceae</taxon>
        <taxon>Cryptosporangium</taxon>
    </lineage>
</organism>
<accession>A0A010ZQD6</accession>
<dbReference type="Proteomes" id="UP000021053">
    <property type="component" value="Unassembled WGS sequence"/>
</dbReference>
<evidence type="ECO:0000313" key="5">
    <source>
        <dbReference type="EMBL" id="EXG79422.1"/>
    </source>
</evidence>
<comment type="similarity">
    <text evidence="1">Belongs to the CdaR family.</text>
</comment>
<dbReference type="PANTHER" id="PTHR33744">
    <property type="entry name" value="CARBOHYDRATE DIACID REGULATOR"/>
    <property type="match status" value="1"/>
</dbReference>
<evidence type="ECO:0000259" key="2">
    <source>
        <dbReference type="Pfam" id="PF07905"/>
    </source>
</evidence>
<proteinExistence type="inferred from homology"/>
<gene>
    <name evidence="5" type="ORF">CryarDRAFT_0457</name>
</gene>
<dbReference type="AlphaFoldDB" id="A0A010ZQD6"/>
<comment type="caution">
    <text evidence="5">The sequence shown here is derived from an EMBL/GenBank/DDBJ whole genome shotgun (WGS) entry which is preliminary data.</text>
</comment>
<feature type="domain" description="CdaR GGDEF-like" evidence="4">
    <location>
        <begin position="302"/>
        <end position="441"/>
    </location>
</feature>
<dbReference type="Pfam" id="PF07905">
    <property type="entry name" value="PucR"/>
    <property type="match status" value="1"/>
</dbReference>
<dbReference type="PATRIC" id="fig|927661.3.peg.441"/>
<protein>
    <submittedName>
        <fullName evidence="5">Sugar diacid utilization regulator</fullName>
    </submittedName>
</protein>
<evidence type="ECO:0000259" key="4">
    <source>
        <dbReference type="Pfam" id="PF17853"/>
    </source>
</evidence>
<dbReference type="Pfam" id="PF17853">
    <property type="entry name" value="GGDEF_2"/>
    <property type="match status" value="1"/>
</dbReference>
<dbReference type="Gene3D" id="1.10.10.2840">
    <property type="entry name" value="PucR C-terminal helix-turn-helix domain"/>
    <property type="match status" value="1"/>
</dbReference>
<feature type="domain" description="PucR C-terminal helix-turn-helix" evidence="3">
    <location>
        <begin position="493"/>
        <end position="551"/>
    </location>
</feature>
<sequence length="557" mass="60131">MGRIAKDGRGPSANLTASPVGLPLRDVLEASTLTGARVLAGEGGLDRVVQRLNVMEVPDILPWVKPHELLLTTGYPLQHSTIALLDLVRELDERGLAALAVKLHRYLDELPAEVLAEADRRNFPIIEVAESVGFDDILNEVLSALLHRQASVLARSDEVHRALVSVVLEGGGLDDLAAELTRILGGPVIVTTPDGRVNARAGDVEDLQKTGCFDPTGRFRVDDEPTGVRPHDGGFHTTVPIVAGRIDHGRIVAFSDTPLDAADVYSLERAATVAALAVTKQLAIDAVEGKYRADFLRDLLTGRVEDVPAAVAHARTLGWDVERPLVAVVAELDPVTTPVGAAPELRPVQERFATAWQSVVRWRDPRAPVVNFNQEVVVLLGLPSGGGGADAVERAVGELVRQVVGDGGGGRRSFSLGISRPASAPHELPRAYEQARKAVRIGRRLHGDGARASFDRLGVHRLLSLIPDTSELRGFVEEVLGELAADTPENADLRRTLAVLLETNCTVAEAARRLHFHYNTLRYRITKLEKLVGPFTDDAALRLDLALALRVLEIRGL</sequence>
<evidence type="ECO:0000313" key="6">
    <source>
        <dbReference type="Proteomes" id="UP000021053"/>
    </source>
</evidence>
<dbReference type="EMBL" id="JFBT01000001">
    <property type="protein sequence ID" value="EXG79422.1"/>
    <property type="molecule type" value="Genomic_DNA"/>
</dbReference>
<dbReference type="InterPro" id="IPR051448">
    <property type="entry name" value="CdaR-like_regulators"/>
</dbReference>
<reference evidence="5 6" key="1">
    <citation type="submission" date="2013-07" db="EMBL/GenBank/DDBJ databases">
        <authorList>
            <consortium name="DOE Joint Genome Institute"/>
            <person name="Eisen J."/>
            <person name="Huntemann M."/>
            <person name="Han J."/>
            <person name="Chen A."/>
            <person name="Kyrpides N."/>
            <person name="Mavromatis K."/>
            <person name="Markowitz V."/>
            <person name="Palaniappan K."/>
            <person name="Ivanova N."/>
            <person name="Schaumberg A."/>
            <person name="Pati A."/>
            <person name="Liolios K."/>
            <person name="Nordberg H.P."/>
            <person name="Cantor M.N."/>
            <person name="Hua S.X."/>
            <person name="Woyke T."/>
        </authorList>
    </citation>
    <scope>NUCLEOTIDE SEQUENCE [LARGE SCALE GENOMIC DNA]</scope>
    <source>
        <strain evidence="5 6">DSM 44712</strain>
    </source>
</reference>
<feature type="domain" description="Purine catabolism PurC-like" evidence="2">
    <location>
        <begin position="26"/>
        <end position="145"/>
    </location>
</feature>
<dbReference type="HOGENOM" id="CLU_017436_3_0_11"/>
<evidence type="ECO:0000259" key="3">
    <source>
        <dbReference type="Pfam" id="PF13556"/>
    </source>
</evidence>
<dbReference type="Pfam" id="PF13556">
    <property type="entry name" value="HTH_30"/>
    <property type="match status" value="1"/>
</dbReference>
<evidence type="ECO:0000256" key="1">
    <source>
        <dbReference type="ARBA" id="ARBA00006754"/>
    </source>
</evidence>
<dbReference type="OrthoDB" id="3246591at2"/>
<dbReference type="PANTHER" id="PTHR33744:SF1">
    <property type="entry name" value="DNA-BINDING TRANSCRIPTIONAL ACTIVATOR ADER"/>
    <property type="match status" value="1"/>
</dbReference>
<dbReference type="InterPro" id="IPR041522">
    <property type="entry name" value="CdaR_GGDEF"/>
</dbReference>
<keyword evidence="6" id="KW-1185">Reference proteome</keyword>
<dbReference type="InterPro" id="IPR042070">
    <property type="entry name" value="PucR_C-HTH_sf"/>
</dbReference>
<name>A0A010ZQD6_9ACTN</name>
<dbReference type="InterPro" id="IPR025736">
    <property type="entry name" value="PucR_C-HTH_dom"/>
</dbReference>
<dbReference type="InterPro" id="IPR012914">
    <property type="entry name" value="PucR_dom"/>
</dbReference>